<reference evidence="1" key="2">
    <citation type="submission" date="2020-10" db="EMBL/GenBank/DDBJ databases">
        <title>Mucilaginibacter sp. nov., isolated from soil.</title>
        <authorList>
            <person name="Jeon C.O."/>
        </authorList>
    </citation>
    <scope>NUCLEOTIDE SEQUENCE</scope>
    <source>
        <strain evidence="1">R11</strain>
    </source>
</reference>
<dbReference type="AlphaFoldDB" id="A0A966DUV8"/>
<keyword evidence="2" id="KW-1185">Reference proteome</keyword>
<dbReference type="Proteomes" id="UP000638732">
    <property type="component" value="Unassembled WGS sequence"/>
</dbReference>
<accession>A0A966DUV8</accession>
<dbReference type="RefSeq" id="WP_166586804.1">
    <property type="nucleotide sequence ID" value="NZ_WWEO01000043.1"/>
</dbReference>
<name>A0A966DUV8_9SPHI</name>
<organism evidence="1 2">
    <name type="scientific">Mucilaginibacter agri</name>
    <dbReference type="NCBI Taxonomy" id="2695265"/>
    <lineage>
        <taxon>Bacteria</taxon>
        <taxon>Pseudomonadati</taxon>
        <taxon>Bacteroidota</taxon>
        <taxon>Sphingobacteriia</taxon>
        <taxon>Sphingobacteriales</taxon>
        <taxon>Sphingobacteriaceae</taxon>
        <taxon>Mucilaginibacter</taxon>
    </lineage>
</organism>
<protein>
    <submittedName>
        <fullName evidence="1">Sugar phosphate isomerase/epimerase</fullName>
    </submittedName>
</protein>
<comment type="caution">
    <text evidence="1">The sequence shown here is derived from an EMBL/GenBank/DDBJ whole genome shotgun (WGS) entry which is preliminary data.</text>
</comment>
<gene>
    <name evidence="1" type="ORF">GSY63_15940</name>
</gene>
<dbReference type="EMBL" id="WWEO01000043">
    <property type="protein sequence ID" value="NCD70856.1"/>
    <property type="molecule type" value="Genomic_DNA"/>
</dbReference>
<proteinExistence type="predicted"/>
<dbReference type="SUPFAM" id="SSF51658">
    <property type="entry name" value="Xylose isomerase-like"/>
    <property type="match status" value="1"/>
</dbReference>
<reference evidence="1" key="1">
    <citation type="submission" date="2020-01" db="EMBL/GenBank/DDBJ databases">
        <authorList>
            <person name="Seo Y.L."/>
        </authorList>
    </citation>
    <scope>NUCLEOTIDE SEQUENCE</scope>
    <source>
        <strain evidence="1">R11</strain>
    </source>
</reference>
<evidence type="ECO:0000313" key="1">
    <source>
        <dbReference type="EMBL" id="NCD70856.1"/>
    </source>
</evidence>
<dbReference type="InterPro" id="IPR036237">
    <property type="entry name" value="Xyl_isomerase-like_sf"/>
</dbReference>
<keyword evidence="1" id="KW-0413">Isomerase</keyword>
<sequence length="313" mass="35766">MDFSRRNFIASTAMLSGSLLVRPVDKLDVREQNQPDMVLPNDFKLLILAPFWGFAGTIMQFAEKAKNSGFDGFEIAWGDARDKLPQVAEAAAKYDLKFGFLTNCSEGDPQKYFDTYKNDLEKIVSQKIAKPLYVNSQTGRDFFPFEENCKYIEFAKKLSDSSGIPIYHETHRSRMLFAAHIAQPFIQKYKDISLTLDISHWCCVHETMLADLAPFVDSAIAHAHHIHARIGHPEGPQVNHPAAPEWANVVEQHLKWWDKVIAQRIKAGAKYQTILTEFGPATYMPTLPFTQQPVSDQWEVNVSMKDILRKRYQ</sequence>
<evidence type="ECO:0000313" key="2">
    <source>
        <dbReference type="Proteomes" id="UP000638732"/>
    </source>
</evidence>
<dbReference type="GO" id="GO:0016853">
    <property type="term" value="F:isomerase activity"/>
    <property type="evidence" value="ECO:0007669"/>
    <property type="project" value="UniProtKB-KW"/>
</dbReference>
<dbReference type="Gene3D" id="3.20.20.150">
    <property type="entry name" value="Divalent-metal-dependent TIM barrel enzymes"/>
    <property type="match status" value="1"/>
</dbReference>